<dbReference type="HOGENOM" id="CLU_058671_1_1_5"/>
<reference evidence="7 8" key="1">
    <citation type="journal article" date="2008" name="Appl. Environ. Microbiol.">
        <title>Genomic insights into Mn(II) oxidation by the marine alphaproteobacterium Aurantimonas sp. strain SI85-9A1.</title>
        <authorList>
            <person name="Dick G.J."/>
            <person name="Podell S."/>
            <person name="Johnson H.A."/>
            <person name="Rivera-Espinoza Y."/>
            <person name="Bernier-Latmani R."/>
            <person name="McCarthy J.K."/>
            <person name="Torpey J.W."/>
            <person name="Clement B.G."/>
            <person name="Gaasterland T."/>
            <person name="Tebo B.M."/>
        </authorList>
    </citation>
    <scope>NUCLEOTIDE SEQUENCE [LARGE SCALE GENOMIC DNA]</scope>
    <source>
        <strain evidence="7 8">SI85-9A1</strain>
    </source>
</reference>
<accession>Q1YDT5</accession>
<dbReference type="PANTHER" id="PTHR23291">
    <property type="entry name" value="BAX INHIBITOR-RELATED"/>
    <property type="match status" value="1"/>
</dbReference>
<keyword evidence="4 6" id="KW-1133">Transmembrane helix</keyword>
<keyword evidence="5 6" id="KW-0472">Membrane</keyword>
<protein>
    <submittedName>
        <fullName evidence="7">Conserved hypothetical membrane protein</fullName>
    </submittedName>
</protein>
<evidence type="ECO:0000256" key="5">
    <source>
        <dbReference type="ARBA" id="ARBA00023136"/>
    </source>
</evidence>
<evidence type="ECO:0000313" key="7">
    <source>
        <dbReference type="EMBL" id="EAS48384.1"/>
    </source>
</evidence>
<evidence type="ECO:0000256" key="6">
    <source>
        <dbReference type="RuleBase" id="RU004379"/>
    </source>
</evidence>
<name>Q1YDT5_AURMS</name>
<keyword evidence="3 6" id="KW-0812">Transmembrane</keyword>
<keyword evidence="8" id="KW-1185">Reference proteome</keyword>
<dbReference type="PANTHER" id="PTHR23291:SF50">
    <property type="entry name" value="PROTEIN LIFEGUARD 4"/>
    <property type="match status" value="1"/>
</dbReference>
<evidence type="ECO:0000256" key="3">
    <source>
        <dbReference type="ARBA" id="ARBA00022692"/>
    </source>
</evidence>
<dbReference type="GO" id="GO:0005886">
    <property type="term" value="C:plasma membrane"/>
    <property type="evidence" value="ECO:0007669"/>
    <property type="project" value="TreeGrafter"/>
</dbReference>
<evidence type="ECO:0000256" key="1">
    <source>
        <dbReference type="ARBA" id="ARBA00004141"/>
    </source>
</evidence>
<dbReference type="CDD" id="cd10432">
    <property type="entry name" value="BI-1-like_bacterial"/>
    <property type="match status" value="1"/>
</dbReference>
<feature type="transmembrane region" description="Helical" evidence="6">
    <location>
        <begin position="176"/>
        <end position="194"/>
    </location>
</feature>
<feature type="transmembrane region" description="Helical" evidence="6">
    <location>
        <begin position="231"/>
        <end position="248"/>
    </location>
</feature>
<feature type="transmembrane region" description="Helical" evidence="6">
    <location>
        <begin position="120"/>
        <end position="140"/>
    </location>
</feature>
<comment type="caution">
    <text evidence="7">The sequence shown here is derived from an EMBL/GenBank/DDBJ whole genome shotgun (WGS) entry which is preliminary data.</text>
</comment>
<evidence type="ECO:0000256" key="4">
    <source>
        <dbReference type="ARBA" id="ARBA00022989"/>
    </source>
</evidence>
<evidence type="ECO:0000313" key="8">
    <source>
        <dbReference type="Proteomes" id="UP000000321"/>
    </source>
</evidence>
<dbReference type="AlphaFoldDB" id="Q1YDT5"/>
<dbReference type="EMBL" id="AAPJ01000011">
    <property type="protein sequence ID" value="EAS48384.1"/>
    <property type="molecule type" value="Genomic_DNA"/>
</dbReference>
<organism evidence="7 8">
    <name type="scientific">Aurantimonas manganoxydans (strain ATCC BAA-1229 / DSM 21871 / SI85-9A1)</name>
    <dbReference type="NCBI Taxonomy" id="287752"/>
    <lineage>
        <taxon>Bacteria</taxon>
        <taxon>Pseudomonadati</taxon>
        <taxon>Pseudomonadota</taxon>
        <taxon>Alphaproteobacteria</taxon>
        <taxon>Hyphomicrobiales</taxon>
        <taxon>Aurantimonadaceae</taxon>
        <taxon>Aurantimonas</taxon>
    </lineage>
</organism>
<feature type="transmembrane region" description="Helical" evidence="6">
    <location>
        <begin position="269"/>
        <end position="291"/>
    </location>
</feature>
<evidence type="ECO:0000256" key="2">
    <source>
        <dbReference type="ARBA" id="ARBA00010350"/>
    </source>
</evidence>
<feature type="transmembrane region" description="Helical" evidence="6">
    <location>
        <begin position="75"/>
        <end position="100"/>
    </location>
</feature>
<sequence>MCRAAHPHIIVRIAGRPASGASMFGPFGAGYGHRTGHAERNSSMAEYRNAGARTVPAAGSRADIDQGLRSYMLKVYNLMAGGVALTGVAAYALYMLSFVTNDAGNVVGLTQLGNTLFNTPLKWVVMLAPLGMVFFLSFRVHKMSVAAAQTTFWIYSAMVGVSLASIFAVYTGESITQVFFITAASFGALSLWGYTTKRDISGWGSFLFMGVIGIVIAMVVNIFLASPALQFAISVIGVLVFAGLTAYDTQQIKEMYYEGDGSTVMGRKAVMGALRLYLDFLNMFLFLLQLFGNRE</sequence>
<dbReference type="BioCyc" id="AURANTIMONAS:SI859A1_00021-MONOMER"/>
<proteinExistence type="inferred from homology"/>
<gene>
    <name evidence="7" type="ORF">SI859A1_00021</name>
</gene>
<feature type="transmembrane region" description="Helical" evidence="6">
    <location>
        <begin position="152"/>
        <end position="170"/>
    </location>
</feature>
<dbReference type="Proteomes" id="UP000000321">
    <property type="component" value="Unassembled WGS sequence"/>
</dbReference>
<feature type="transmembrane region" description="Helical" evidence="6">
    <location>
        <begin position="206"/>
        <end position="225"/>
    </location>
</feature>
<comment type="subcellular location">
    <subcellularLocation>
        <location evidence="1">Membrane</location>
        <topology evidence="1">Multi-pass membrane protein</topology>
    </subcellularLocation>
</comment>
<comment type="similarity">
    <text evidence="2 6">Belongs to the BI1 family.</text>
</comment>
<dbReference type="Pfam" id="PF01027">
    <property type="entry name" value="Bax1-I"/>
    <property type="match status" value="1"/>
</dbReference>
<dbReference type="InterPro" id="IPR006214">
    <property type="entry name" value="Bax_inhibitor_1-related"/>
</dbReference>